<evidence type="ECO:0000313" key="5">
    <source>
        <dbReference type="EMBL" id="WDE12371.1"/>
    </source>
</evidence>
<evidence type="ECO:0000256" key="3">
    <source>
        <dbReference type="SAM" id="MobiDB-lite"/>
    </source>
</evidence>
<proteinExistence type="inferred from homology"/>
<organism evidence="5 6">
    <name type="scientific">Thalassomonas haliotis</name>
    <dbReference type="NCBI Taxonomy" id="485448"/>
    <lineage>
        <taxon>Bacteria</taxon>
        <taxon>Pseudomonadati</taxon>
        <taxon>Pseudomonadota</taxon>
        <taxon>Gammaproteobacteria</taxon>
        <taxon>Alteromonadales</taxon>
        <taxon>Colwelliaceae</taxon>
        <taxon>Thalassomonas</taxon>
    </lineage>
</organism>
<evidence type="ECO:0000313" key="6">
    <source>
        <dbReference type="Proteomes" id="UP001215231"/>
    </source>
</evidence>
<accession>A0ABY7VH65</accession>
<dbReference type="Pfam" id="PF04379">
    <property type="entry name" value="DUF525"/>
    <property type="match status" value="1"/>
</dbReference>
<evidence type="ECO:0000259" key="4">
    <source>
        <dbReference type="PROSITE" id="PS51087"/>
    </source>
</evidence>
<dbReference type="NCBIfam" id="NF003967">
    <property type="entry name" value="PRK05461.1"/>
    <property type="match status" value="1"/>
</dbReference>
<dbReference type="InterPro" id="IPR023065">
    <property type="entry name" value="Uncharacterised_ApaG"/>
</dbReference>
<evidence type="ECO:0000256" key="1">
    <source>
        <dbReference type="ARBA" id="ARBA00017693"/>
    </source>
</evidence>
<feature type="region of interest" description="Disordered" evidence="3">
    <location>
        <begin position="1"/>
        <end position="22"/>
    </location>
</feature>
<dbReference type="Proteomes" id="UP001215231">
    <property type="component" value="Chromosome"/>
</dbReference>
<dbReference type="HAMAP" id="MF_00791">
    <property type="entry name" value="ApaG"/>
    <property type="match status" value="1"/>
</dbReference>
<dbReference type="RefSeq" id="WP_274052648.1">
    <property type="nucleotide sequence ID" value="NZ_CP059693.1"/>
</dbReference>
<evidence type="ECO:0000256" key="2">
    <source>
        <dbReference type="HAMAP-Rule" id="MF_00791"/>
    </source>
</evidence>
<feature type="compositionally biased region" description="Polar residues" evidence="3">
    <location>
        <begin position="1"/>
        <end position="13"/>
    </location>
</feature>
<protein>
    <recommendedName>
        <fullName evidence="1 2">Protein ApaG</fullName>
    </recommendedName>
</protein>
<feature type="domain" description="ApaG" evidence="4">
    <location>
        <begin position="20"/>
        <end position="144"/>
    </location>
</feature>
<dbReference type="PROSITE" id="PS51087">
    <property type="entry name" value="APAG"/>
    <property type="match status" value="1"/>
</dbReference>
<dbReference type="PANTHER" id="PTHR47191:SF2">
    <property type="entry name" value="OS05G0170800 PROTEIN"/>
    <property type="match status" value="1"/>
</dbReference>
<name>A0ABY7VH65_9GAMM</name>
<dbReference type="InterPro" id="IPR036767">
    <property type="entry name" value="ApaG_sf"/>
</dbReference>
<gene>
    <name evidence="2 5" type="primary">apaG</name>
    <name evidence="5" type="ORF">H3N35_02470</name>
</gene>
<dbReference type="SUPFAM" id="SSF110069">
    <property type="entry name" value="ApaG-like"/>
    <property type="match status" value="1"/>
</dbReference>
<dbReference type="Gene3D" id="2.60.40.1470">
    <property type="entry name" value="ApaG domain"/>
    <property type="match status" value="1"/>
</dbReference>
<keyword evidence="6" id="KW-1185">Reference proteome</keyword>
<dbReference type="PANTHER" id="PTHR47191">
    <property type="entry name" value="OS05G0170800 PROTEIN"/>
    <property type="match status" value="1"/>
</dbReference>
<dbReference type="InterPro" id="IPR007474">
    <property type="entry name" value="ApaG_domain"/>
</dbReference>
<dbReference type="InterPro" id="IPR050718">
    <property type="entry name" value="ApaG-like"/>
</dbReference>
<dbReference type="EMBL" id="CP059693">
    <property type="protein sequence ID" value="WDE12371.1"/>
    <property type="molecule type" value="Genomic_DNA"/>
</dbReference>
<sequence>MNECNTRSNQASDTPAGPGGDVCPKISVSTKTAYLPEQSLPHEQAYAFSYTITITNNSEQAVKLLARSWLITDANGETSTVEGEGVVGQTPDILPGTSFSYTSGSVFKTPLGTMQGYYQLQNPQGQALRAEIPVFRLAMPNILN</sequence>
<reference evidence="5 6" key="1">
    <citation type="journal article" date="2022" name="Mar. Drugs">
        <title>Bioassay-Guided Fractionation Leads to the Detection of Cholic Acid Generated by the Rare Thalassomonas sp.</title>
        <authorList>
            <person name="Pheiffer F."/>
            <person name="Schneider Y.K."/>
            <person name="Hansen E.H."/>
            <person name="Andersen J.H."/>
            <person name="Isaksson J."/>
            <person name="Busche T."/>
            <person name="R C."/>
            <person name="Kalinowski J."/>
            <person name="Zyl L.V."/>
            <person name="Trindade M."/>
        </authorList>
    </citation>
    <scope>NUCLEOTIDE SEQUENCE [LARGE SCALE GENOMIC DNA]</scope>
    <source>
        <strain evidence="5 6">A5K-61T</strain>
    </source>
</reference>